<evidence type="ECO:0000313" key="1">
    <source>
        <dbReference type="EMBL" id="MDT2538230.1"/>
    </source>
</evidence>
<comment type="caution">
    <text evidence="1">The sequence shown here is derived from an EMBL/GenBank/DDBJ whole genome shotgun (WGS) entry which is preliminary data.</text>
</comment>
<reference evidence="1" key="1">
    <citation type="submission" date="2023-03" db="EMBL/GenBank/DDBJ databases">
        <authorList>
            <person name="Shen W."/>
            <person name="Cai J."/>
        </authorList>
    </citation>
    <scope>NUCLEOTIDE SEQUENCE</scope>
    <source>
        <strain evidence="1">B646-2</strain>
    </source>
</reference>
<dbReference type="AlphaFoldDB" id="A0AAW8SUW1"/>
<organism evidence="1 2">
    <name type="scientific">Enterococcus raffinosus</name>
    <dbReference type="NCBI Taxonomy" id="71452"/>
    <lineage>
        <taxon>Bacteria</taxon>
        <taxon>Bacillati</taxon>
        <taxon>Bacillota</taxon>
        <taxon>Bacilli</taxon>
        <taxon>Lactobacillales</taxon>
        <taxon>Enterococcaceae</taxon>
        <taxon>Enterococcus</taxon>
    </lineage>
</organism>
<sequence>MIGQDEKELERLSELAYPSDSDEPPFVSIEDLQDAVDLAVKYMARYKNLGQFLTGLSEVSLNGKEES</sequence>
<accession>A0AAW8SUW1</accession>
<dbReference type="Proteomes" id="UP001249240">
    <property type="component" value="Unassembled WGS sequence"/>
</dbReference>
<dbReference type="EMBL" id="JARPXM010000007">
    <property type="protein sequence ID" value="MDT2538230.1"/>
    <property type="molecule type" value="Genomic_DNA"/>
</dbReference>
<gene>
    <name evidence="1" type="ORF">P7D78_08845</name>
</gene>
<protein>
    <submittedName>
        <fullName evidence="1">Uncharacterized protein</fullName>
    </submittedName>
</protein>
<name>A0AAW8SUW1_9ENTE</name>
<proteinExistence type="predicted"/>
<dbReference type="RefSeq" id="WP_270717942.1">
    <property type="nucleotide sequence ID" value="NZ_JAQESB010000021.1"/>
</dbReference>
<evidence type="ECO:0000313" key="2">
    <source>
        <dbReference type="Proteomes" id="UP001249240"/>
    </source>
</evidence>